<dbReference type="OrthoDB" id="660555at2759"/>
<evidence type="ECO:0000313" key="5">
    <source>
        <dbReference type="Proteomes" id="UP000250043"/>
    </source>
</evidence>
<dbReference type="EMBL" id="KV722644">
    <property type="protein sequence ID" value="OCH84698.1"/>
    <property type="molecule type" value="Genomic_DNA"/>
</dbReference>
<sequence length="610" mass="64619">MSANDVFLLDSPSPPSSPAVVSIDSSPPSSPNLAPVATPPASPGLPHPLAGSAKANKRPRLYEKRDRSPAWVAGHESDSSWYTDAYDTDAAGSPDAGRGHLRARMAERSRVQDGAKVVDPFAASAKRSWRPPRRERKLARYDSASSDTFGVPSLNIDDLYVKAAAPAIRPAPVNAGDSDMEVDVLMSDDEGESFSEEQTEQKIWDITITRAIDTADGIIDLSVNNYSPGLTAIPPSIGDLAKLVVLRSAQRHPTLTSPRSLARAATVPAADAAVWTSPGRLPLAKSASFATSSSAPSNEIQLYLAKNAITRLPAELFRLTSLTVLSLRSNALREIPPQIAQLPSLQDVNVSNNRLRWLPAEMLSMHLNMLSVRGNPWLEPPADPKVPPPSPSVKRISPTTVHFTIPPLTELCLRVLLAPDSVSSNDDVPRTVLESTYVTPIVREDVPPAFIETLHSCVPGSVAQPSDGASQASPSKSRTRTSSRNGGGDSAHDSLAGISVCPSPSHHAEGERVPVFVRHAEERFTWERVVAGRDVGAEGVAGAGVPVRWRGCSRGCLDFLEATAEPAVAGDPAAEPAEKTDVLMQDDDDGGLQATLVGGMGGLGGALGFD</sequence>
<evidence type="ECO:0000256" key="1">
    <source>
        <dbReference type="ARBA" id="ARBA00022614"/>
    </source>
</evidence>
<accession>A0A8E2AID6</accession>
<gene>
    <name evidence="4" type="ORF">OBBRIDRAFT_839510</name>
</gene>
<protein>
    <submittedName>
        <fullName evidence="4">Uncharacterized protein</fullName>
    </submittedName>
</protein>
<evidence type="ECO:0000256" key="3">
    <source>
        <dbReference type="SAM" id="MobiDB-lite"/>
    </source>
</evidence>
<dbReference type="AlphaFoldDB" id="A0A8E2AID6"/>
<dbReference type="InterPro" id="IPR032675">
    <property type="entry name" value="LRR_dom_sf"/>
</dbReference>
<keyword evidence="5" id="KW-1185">Reference proteome</keyword>
<dbReference type="Pfam" id="PF13855">
    <property type="entry name" value="LRR_8"/>
    <property type="match status" value="1"/>
</dbReference>
<dbReference type="PANTHER" id="PTHR48051">
    <property type="match status" value="1"/>
</dbReference>
<feature type="compositionally biased region" description="Low complexity" evidence="3">
    <location>
        <begin position="473"/>
        <end position="484"/>
    </location>
</feature>
<dbReference type="PANTHER" id="PTHR48051:SF1">
    <property type="entry name" value="RAS SUPPRESSOR PROTEIN 1"/>
    <property type="match status" value="1"/>
</dbReference>
<keyword evidence="1" id="KW-0433">Leucine-rich repeat</keyword>
<organism evidence="4 5">
    <name type="scientific">Obba rivulosa</name>
    <dbReference type="NCBI Taxonomy" id="1052685"/>
    <lineage>
        <taxon>Eukaryota</taxon>
        <taxon>Fungi</taxon>
        <taxon>Dikarya</taxon>
        <taxon>Basidiomycota</taxon>
        <taxon>Agaricomycotina</taxon>
        <taxon>Agaricomycetes</taxon>
        <taxon>Polyporales</taxon>
        <taxon>Gelatoporiaceae</taxon>
        <taxon>Obba</taxon>
    </lineage>
</organism>
<dbReference type="InterPro" id="IPR001611">
    <property type="entry name" value="Leu-rich_rpt"/>
</dbReference>
<feature type="compositionally biased region" description="Polar residues" evidence="3">
    <location>
        <begin position="463"/>
        <end position="472"/>
    </location>
</feature>
<dbReference type="SMART" id="SM00369">
    <property type="entry name" value="LRR_TYP"/>
    <property type="match status" value="2"/>
</dbReference>
<dbReference type="GO" id="GO:0005737">
    <property type="term" value="C:cytoplasm"/>
    <property type="evidence" value="ECO:0007669"/>
    <property type="project" value="TreeGrafter"/>
</dbReference>
<dbReference type="Proteomes" id="UP000250043">
    <property type="component" value="Unassembled WGS sequence"/>
</dbReference>
<feature type="region of interest" description="Disordered" evidence="3">
    <location>
        <begin position="461"/>
        <end position="509"/>
    </location>
</feature>
<evidence type="ECO:0000256" key="2">
    <source>
        <dbReference type="ARBA" id="ARBA00022737"/>
    </source>
</evidence>
<evidence type="ECO:0000313" key="4">
    <source>
        <dbReference type="EMBL" id="OCH84698.1"/>
    </source>
</evidence>
<keyword evidence="2" id="KW-0677">Repeat</keyword>
<dbReference type="InterPro" id="IPR003591">
    <property type="entry name" value="Leu-rich_rpt_typical-subtyp"/>
</dbReference>
<feature type="region of interest" description="Disordered" evidence="3">
    <location>
        <begin position="1"/>
        <end position="77"/>
    </location>
</feature>
<name>A0A8E2AID6_9APHY</name>
<dbReference type="SUPFAM" id="SSF52075">
    <property type="entry name" value="Outer arm dynein light chain 1"/>
    <property type="match status" value="1"/>
</dbReference>
<dbReference type="InterPro" id="IPR050216">
    <property type="entry name" value="LRR_domain-containing"/>
</dbReference>
<proteinExistence type="predicted"/>
<reference evidence="4 5" key="1">
    <citation type="submission" date="2016-07" db="EMBL/GenBank/DDBJ databases">
        <title>Draft genome of the white-rot fungus Obba rivulosa 3A-2.</title>
        <authorList>
            <consortium name="DOE Joint Genome Institute"/>
            <person name="Miettinen O."/>
            <person name="Riley R."/>
            <person name="Acob R."/>
            <person name="Barry K."/>
            <person name="Cullen D."/>
            <person name="De Vries R."/>
            <person name="Hainaut M."/>
            <person name="Hatakka A."/>
            <person name="Henrissat B."/>
            <person name="Hilden K."/>
            <person name="Kuo R."/>
            <person name="Labutti K."/>
            <person name="Lipzen A."/>
            <person name="Makela M.R."/>
            <person name="Sandor L."/>
            <person name="Spatafora J.W."/>
            <person name="Grigoriev I.V."/>
            <person name="Hibbett D.S."/>
        </authorList>
    </citation>
    <scope>NUCLEOTIDE SEQUENCE [LARGE SCALE GENOMIC DNA]</scope>
    <source>
        <strain evidence="4 5">3A-2</strain>
    </source>
</reference>
<dbReference type="Gene3D" id="3.80.10.10">
    <property type="entry name" value="Ribonuclease Inhibitor"/>
    <property type="match status" value="1"/>
</dbReference>
<feature type="compositionally biased region" description="Low complexity" evidence="3">
    <location>
        <begin position="18"/>
        <end position="27"/>
    </location>
</feature>
<feature type="compositionally biased region" description="Pro residues" evidence="3">
    <location>
        <begin position="37"/>
        <end position="46"/>
    </location>
</feature>